<organism evidence="2 3">
    <name type="scientific">Paraburkholderia madseniana</name>
    <dbReference type="NCBI Taxonomy" id="2599607"/>
    <lineage>
        <taxon>Bacteria</taxon>
        <taxon>Pseudomonadati</taxon>
        <taxon>Pseudomonadota</taxon>
        <taxon>Betaproteobacteria</taxon>
        <taxon>Burkholderiales</taxon>
        <taxon>Burkholderiaceae</taxon>
        <taxon>Paraburkholderia</taxon>
    </lineage>
</organism>
<comment type="caution">
    <text evidence="2">The sequence shown here is derived from an EMBL/GenBank/DDBJ whole genome shotgun (WGS) entry which is preliminary data.</text>
</comment>
<dbReference type="Proteomes" id="UP000463700">
    <property type="component" value="Unassembled WGS sequence"/>
</dbReference>
<protein>
    <submittedName>
        <fullName evidence="2">Uncharacterized protein</fullName>
    </submittedName>
</protein>
<keyword evidence="1" id="KW-0812">Transmembrane</keyword>
<dbReference type="EMBL" id="VOSW01000059">
    <property type="protein sequence ID" value="KAE8756672.1"/>
    <property type="molecule type" value="Genomic_DNA"/>
</dbReference>
<evidence type="ECO:0000256" key="1">
    <source>
        <dbReference type="SAM" id="Phobius"/>
    </source>
</evidence>
<keyword evidence="1" id="KW-1133">Transmembrane helix</keyword>
<feature type="transmembrane region" description="Helical" evidence="1">
    <location>
        <begin position="80"/>
        <end position="97"/>
    </location>
</feature>
<evidence type="ECO:0000313" key="2">
    <source>
        <dbReference type="EMBL" id="KAE8756672.1"/>
    </source>
</evidence>
<dbReference type="OrthoDB" id="9034814at2"/>
<dbReference type="InterPro" id="IPR047811">
    <property type="entry name" value="CytC_ox_assmbl_put"/>
</dbReference>
<sequence length="103" mass="11526">MDRAEPGSVPHVRKSADRRVIGVSEVAGFVGAVLVADGTGQPREQWWHPVGTKVFRKSSMTRNPQERRTPEQVRAGNRRIGIVMFVIAAAFFASVIIHQKWFT</sequence>
<proteinExistence type="predicted"/>
<name>A0A6N6W7V2_9BURK</name>
<accession>A0A6N6W7V2</accession>
<evidence type="ECO:0000313" key="3">
    <source>
        <dbReference type="Proteomes" id="UP000463700"/>
    </source>
</evidence>
<gene>
    <name evidence="2" type="ORF">FSO04_27930</name>
</gene>
<keyword evidence="1" id="KW-0472">Membrane</keyword>
<dbReference type="AlphaFoldDB" id="A0A6N6W7V2"/>
<dbReference type="NCBIfam" id="NF038351">
    <property type="entry name" value="cyt_ox_assem_30"/>
    <property type="match status" value="1"/>
</dbReference>
<reference evidence="2 3" key="1">
    <citation type="journal article" date="2020" name="Int. J. Syst. Evol. Microbiol.">
        <title>Paraburkholderia madseniana sp. nov., a phenolic acid-degrading bacterium isolated from acidic forest soil.</title>
        <authorList>
            <person name="Wilhelm R.C."/>
            <person name="Murphy S.J.L."/>
            <person name="Feriancek N.M."/>
            <person name="Karasz D.C."/>
            <person name="DeRito C.M."/>
            <person name="Newman J.D."/>
            <person name="Buckley D.H."/>
        </authorList>
    </citation>
    <scope>NUCLEOTIDE SEQUENCE [LARGE SCALE GENOMIC DNA]</scope>
    <source>
        <strain evidence="2 3">RP11</strain>
    </source>
</reference>